<evidence type="ECO:0000313" key="1">
    <source>
        <dbReference type="EMBL" id="AXN53389.1"/>
    </source>
</evidence>
<evidence type="ECO:0000313" key="2">
    <source>
        <dbReference type="Proteomes" id="UP000262397"/>
    </source>
</evidence>
<gene>
    <name evidence="1" type="ORF">Drs3_00008</name>
</gene>
<name>A0A385AHB7_9CAUD</name>
<organism evidence="1">
    <name type="scientific">Methanobacterium virus Drs3</name>
    <dbReference type="NCBI Taxonomy" id="1430441"/>
    <lineage>
        <taxon>Viruses</taxon>
        <taxon>Duplodnaviria</taxon>
        <taxon>Heunggongvirae</taxon>
        <taxon>Uroviricota</taxon>
        <taxon>Caudoviricetes</taxon>
        <taxon>Methanobavirales</taxon>
        <taxon>Anaerodiviridae</taxon>
        <taxon>Metforvirus</taxon>
        <taxon>Metforvirus limi</taxon>
        <taxon>Metforvirus Drs3</taxon>
    </lineage>
</organism>
<proteinExistence type="predicted"/>
<dbReference type="Proteomes" id="UP000262397">
    <property type="component" value="Segment"/>
</dbReference>
<sequence length="220" mass="25640">MENEQATLEPKEEKEINRPHYRLICSNTSVGFLNLLNENYEDGYKLDRDTLQFREHIDKETGVKVIRREAYLYDSKDTSINGEEKSKRLEIIDTINKAETYLYGKKALLEDRENYLTLNTNWDELNASRKEEGLAKISNEKQRTAYINTDEQLKTLKGEVQEAEQYLKLVKRYAELHELPHIKAPWELEEEIAQLKDKAESLKVEVEKVGSEPMAGDIDG</sequence>
<keyword evidence="2" id="KW-1185">Reference proteome</keyword>
<reference evidence="1" key="1">
    <citation type="submission" date="2018-07" db="EMBL/GenBank/DDBJ databases">
        <authorList>
            <person name="Quirk P.G."/>
            <person name="Krulwich T.A."/>
        </authorList>
    </citation>
    <scope>NUCLEOTIDE SEQUENCE [LARGE SCALE GENOMIC DNA]</scope>
</reference>
<dbReference type="EMBL" id="MH674343">
    <property type="protein sequence ID" value="AXN53389.1"/>
    <property type="molecule type" value="Genomic_DNA"/>
</dbReference>
<accession>A0A385AHB7</accession>
<protein>
    <submittedName>
        <fullName evidence="1">Uncharacterized protein</fullName>
    </submittedName>
</protein>